<dbReference type="EMBL" id="CCAZ020000001">
    <property type="protein sequence ID" value="CEG07725.1"/>
    <property type="molecule type" value="Genomic_DNA"/>
</dbReference>
<comment type="caution">
    <text evidence="1">The sequence shown here is derived from an EMBL/GenBank/DDBJ whole genome shotgun (WGS) entry which is preliminary data.</text>
</comment>
<accession>A0A090MJQ5</accession>
<dbReference type="STRING" id="1035.BN961_01126"/>
<reference evidence="1 2" key="1">
    <citation type="journal article" date="2014" name="Genome Announc.">
        <title>Genome Sequence of Afipia felis Strain 76713, Isolated in Hospital Water Using an Amoeba Co-Culture Procedure.</title>
        <authorList>
            <person name="Benamar S."/>
            <person name="La Scola B."/>
            <person name="Croce O."/>
        </authorList>
    </citation>
    <scope>NUCLEOTIDE SEQUENCE [LARGE SCALE GENOMIC DNA]</scope>
    <source>
        <strain evidence="1 2">76713</strain>
    </source>
</reference>
<sequence length="95" mass="10408">MTLEIAAIVQTRERICDCHFERVLHAVAQIMRIAAAADLGAGPRQQLVLVHWAQQIIVHADLKPAQQLRVVVGFGECQQRHAAGALQRANLAAKP</sequence>
<name>A0A090MJQ5_AFIFE</name>
<dbReference type="AlphaFoldDB" id="A0A090MJQ5"/>
<evidence type="ECO:0000313" key="1">
    <source>
        <dbReference type="EMBL" id="CEG07725.1"/>
    </source>
</evidence>
<proteinExistence type="predicted"/>
<gene>
    <name evidence="1" type="ORF">BN961_01126</name>
</gene>
<keyword evidence="2" id="KW-1185">Reference proteome</keyword>
<evidence type="ECO:0000313" key="2">
    <source>
        <dbReference type="Proteomes" id="UP000035762"/>
    </source>
</evidence>
<organism evidence="1 2">
    <name type="scientific">Afipia felis</name>
    <name type="common">Cat scratch disease bacillus</name>
    <dbReference type="NCBI Taxonomy" id="1035"/>
    <lineage>
        <taxon>Bacteria</taxon>
        <taxon>Pseudomonadati</taxon>
        <taxon>Pseudomonadota</taxon>
        <taxon>Alphaproteobacteria</taxon>
        <taxon>Hyphomicrobiales</taxon>
        <taxon>Nitrobacteraceae</taxon>
        <taxon>Afipia</taxon>
    </lineage>
</organism>
<protein>
    <submittedName>
        <fullName evidence="1">Uncharacterized protein</fullName>
    </submittedName>
</protein>
<dbReference type="Proteomes" id="UP000035762">
    <property type="component" value="Unassembled WGS sequence"/>
</dbReference>